<dbReference type="RefSeq" id="WP_168878510.1">
    <property type="nucleotide sequence ID" value="NZ_JABAIM010000005.1"/>
</dbReference>
<evidence type="ECO:0000256" key="8">
    <source>
        <dbReference type="ARBA" id="ARBA00022927"/>
    </source>
</evidence>
<dbReference type="PRINTS" id="PR00950">
    <property type="entry name" value="TYPE3IMSPROT"/>
</dbReference>
<evidence type="ECO:0000256" key="14">
    <source>
        <dbReference type="SAM" id="MobiDB-lite"/>
    </source>
</evidence>
<evidence type="ECO:0000256" key="6">
    <source>
        <dbReference type="ARBA" id="ARBA00022692"/>
    </source>
</evidence>
<dbReference type="PANTHER" id="PTHR30531">
    <property type="entry name" value="FLAGELLAR BIOSYNTHETIC PROTEIN FLHB"/>
    <property type="match status" value="1"/>
</dbReference>
<keyword evidence="15" id="KW-0969">Cilium</keyword>
<dbReference type="Gene3D" id="3.40.1690.10">
    <property type="entry name" value="secretion proteins EscU"/>
    <property type="match status" value="1"/>
</dbReference>
<evidence type="ECO:0000256" key="7">
    <source>
        <dbReference type="ARBA" id="ARBA00022795"/>
    </source>
</evidence>
<dbReference type="AlphaFoldDB" id="A0A847SHJ1"/>
<feature type="transmembrane region" description="Helical" evidence="13">
    <location>
        <begin position="184"/>
        <end position="210"/>
    </location>
</feature>
<evidence type="ECO:0000256" key="10">
    <source>
        <dbReference type="ARBA" id="ARBA00023136"/>
    </source>
</evidence>
<comment type="subcellular location">
    <subcellularLocation>
        <location evidence="1">Cell membrane</location>
        <topology evidence="1">Multi-pass membrane protein</topology>
    </subcellularLocation>
</comment>
<evidence type="ECO:0000256" key="5">
    <source>
        <dbReference type="ARBA" id="ARBA00022475"/>
    </source>
</evidence>
<comment type="similarity">
    <text evidence="2 13">Belongs to the type III secretion exporter family.</text>
</comment>
<proteinExistence type="inferred from homology"/>
<keyword evidence="9 13" id="KW-1133">Transmembrane helix</keyword>
<feature type="transmembrane region" description="Helical" evidence="13">
    <location>
        <begin position="32"/>
        <end position="53"/>
    </location>
</feature>
<reference evidence="15 16" key="1">
    <citation type="submission" date="2020-04" db="EMBL/GenBank/DDBJ databases">
        <title>Draft genome of Leeia sp. IMCC25680.</title>
        <authorList>
            <person name="Song J."/>
            <person name="Cho J.-C."/>
        </authorList>
    </citation>
    <scope>NUCLEOTIDE SEQUENCE [LARGE SCALE GENOMIC DNA]</scope>
    <source>
        <strain evidence="15 16">IMCC25680</strain>
    </source>
</reference>
<dbReference type="Gene3D" id="6.10.250.2080">
    <property type="match status" value="1"/>
</dbReference>
<dbReference type="GO" id="GO:0009306">
    <property type="term" value="P:protein secretion"/>
    <property type="evidence" value="ECO:0007669"/>
    <property type="project" value="InterPro"/>
</dbReference>
<evidence type="ECO:0000256" key="3">
    <source>
        <dbReference type="ARBA" id="ARBA00021622"/>
    </source>
</evidence>
<evidence type="ECO:0000256" key="13">
    <source>
        <dbReference type="RuleBase" id="RU364091"/>
    </source>
</evidence>
<keyword evidence="10 13" id="KW-0472">Membrane</keyword>
<dbReference type="PANTHER" id="PTHR30531:SF12">
    <property type="entry name" value="FLAGELLAR BIOSYNTHETIC PROTEIN FLHB"/>
    <property type="match status" value="1"/>
</dbReference>
<feature type="transmembrane region" description="Helical" evidence="13">
    <location>
        <begin position="88"/>
        <end position="110"/>
    </location>
</feature>
<evidence type="ECO:0000313" key="15">
    <source>
        <dbReference type="EMBL" id="NLR76836.1"/>
    </source>
</evidence>
<comment type="function">
    <text evidence="12 13">Required for formation of the rod structure in the basal body of the flagellar apparatus. Together with FliI and FliH, may constitute the export apparatus of flagellin.</text>
</comment>
<evidence type="ECO:0000256" key="1">
    <source>
        <dbReference type="ARBA" id="ARBA00004651"/>
    </source>
</evidence>
<dbReference type="InterPro" id="IPR029025">
    <property type="entry name" value="T3SS_substrate_exporter_C"/>
</dbReference>
<dbReference type="Proteomes" id="UP000587991">
    <property type="component" value="Unassembled WGS sequence"/>
</dbReference>
<sequence length="378" mass="41551">MAEEDLERTEPATGRRISEARERGQVPNSRELATLVSLASGVAGLMMLGPGLLHALSTVLQKGLDFEWSQNSTPQAMLEQLYRMSLDMLIASLPWLALVAVAAVLAPLLLHGWLFTWQSIAPDFSRVSPLNGLKRLFSAQSAVELLKAVLKSVLIGGAALWVLWRQKETLVGLLSVELNTGIGIVWTLGIKVLLYALGGMLLVAAVDVPYQLWQYAKSLRMTKQEIKDEAKESEGDPQIKGRIRALQREAARRRMMSAIPKADVIVTNPTHYAVALQYQEGMSAPRVIAKGMGIIAERIMEIGREHRIPTLRTPPFARALYQHAELEQDIPAPLYTAAAEVLAYVYQLKTYQQVGGVAPVFPEELSVPADMVPPAMDA</sequence>
<evidence type="ECO:0000313" key="16">
    <source>
        <dbReference type="Proteomes" id="UP000587991"/>
    </source>
</evidence>
<feature type="region of interest" description="Disordered" evidence="14">
    <location>
        <begin position="1"/>
        <end position="25"/>
    </location>
</feature>
<gene>
    <name evidence="13 15" type="primary">flhB</name>
    <name evidence="15" type="ORF">HF682_16835</name>
</gene>
<evidence type="ECO:0000256" key="9">
    <source>
        <dbReference type="ARBA" id="ARBA00022989"/>
    </source>
</evidence>
<evidence type="ECO:0000256" key="11">
    <source>
        <dbReference type="ARBA" id="ARBA00023225"/>
    </source>
</evidence>
<dbReference type="InterPro" id="IPR006136">
    <property type="entry name" value="FlhB"/>
</dbReference>
<dbReference type="GO" id="GO:0044780">
    <property type="term" value="P:bacterial-type flagellum assembly"/>
    <property type="evidence" value="ECO:0007669"/>
    <property type="project" value="InterPro"/>
</dbReference>
<evidence type="ECO:0000256" key="12">
    <source>
        <dbReference type="ARBA" id="ARBA00025078"/>
    </source>
</evidence>
<dbReference type="NCBIfam" id="TIGR00328">
    <property type="entry name" value="flhB"/>
    <property type="match status" value="1"/>
</dbReference>
<name>A0A847SHJ1_9NEIS</name>
<keyword evidence="8 13" id="KW-0653">Protein transport</keyword>
<organism evidence="15 16">
    <name type="scientific">Leeia aquatica</name>
    <dbReference type="NCBI Taxonomy" id="2725557"/>
    <lineage>
        <taxon>Bacteria</taxon>
        <taxon>Pseudomonadati</taxon>
        <taxon>Pseudomonadota</taxon>
        <taxon>Betaproteobacteria</taxon>
        <taxon>Neisseriales</taxon>
        <taxon>Leeiaceae</taxon>
        <taxon>Leeia</taxon>
    </lineage>
</organism>
<keyword evidence="11 13" id="KW-1006">Bacterial flagellum protein export</keyword>
<keyword evidence="6 13" id="KW-0812">Transmembrane</keyword>
<dbReference type="EMBL" id="JABAIM010000005">
    <property type="protein sequence ID" value="NLR76836.1"/>
    <property type="molecule type" value="Genomic_DNA"/>
</dbReference>
<feature type="transmembrane region" description="Helical" evidence="13">
    <location>
        <begin position="145"/>
        <end position="164"/>
    </location>
</feature>
<keyword evidence="16" id="KW-1185">Reference proteome</keyword>
<keyword evidence="15" id="KW-0966">Cell projection</keyword>
<dbReference type="InterPro" id="IPR006135">
    <property type="entry name" value="T3SS_substrate_exporter"/>
</dbReference>
<dbReference type="GO" id="GO:0005886">
    <property type="term" value="C:plasma membrane"/>
    <property type="evidence" value="ECO:0007669"/>
    <property type="project" value="UniProtKB-SubCell"/>
</dbReference>
<accession>A0A847SHJ1</accession>
<evidence type="ECO:0000256" key="4">
    <source>
        <dbReference type="ARBA" id="ARBA00022448"/>
    </source>
</evidence>
<dbReference type="FunFam" id="3.40.1690.10:FF:000001">
    <property type="entry name" value="Flagellar biosynthetic protein FlhB"/>
    <property type="match status" value="1"/>
</dbReference>
<dbReference type="Pfam" id="PF01312">
    <property type="entry name" value="Bac_export_2"/>
    <property type="match status" value="1"/>
</dbReference>
<keyword evidence="7 13" id="KW-1005">Bacterial flagellum biogenesis</keyword>
<keyword evidence="15" id="KW-0282">Flagellum</keyword>
<keyword evidence="4 13" id="KW-0813">Transport</keyword>
<dbReference type="SUPFAM" id="SSF160544">
    <property type="entry name" value="EscU C-terminal domain-like"/>
    <property type="match status" value="1"/>
</dbReference>
<protein>
    <recommendedName>
        <fullName evidence="3 13">Flagellar biosynthetic protein FlhB</fullName>
    </recommendedName>
</protein>
<keyword evidence="5 13" id="KW-1003">Cell membrane</keyword>
<evidence type="ECO:0000256" key="2">
    <source>
        <dbReference type="ARBA" id="ARBA00010690"/>
    </source>
</evidence>
<comment type="caution">
    <text evidence="15">The sequence shown here is derived from an EMBL/GenBank/DDBJ whole genome shotgun (WGS) entry which is preliminary data.</text>
</comment>